<keyword evidence="1" id="KW-0482">Metalloprotease</keyword>
<comment type="caution">
    <text evidence="2">The sequence shown here is derived from an EMBL/GenBank/DDBJ whole genome shotgun (WGS) entry which is preliminary data.</text>
</comment>
<comment type="catalytic activity">
    <reaction evidence="1">
        <text>Release of a C-terminal amino acid with broad specificity, except for -Pro.</text>
        <dbReference type="EC" id="3.4.17.19"/>
    </reaction>
</comment>
<evidence type="ECO:0000313" key="3">
    <source>
        <dbReference type="Proteomes" id="UP000249417"/>
    </source>
</evidence>
<dbReference type="GO" id="GO:0006508">
    <property type="term" value="P:proteolysis"/>
    <property type="evidence" value="ECO:0007669"/>
    <property type="project" value="UniProtKB-UniRule"/>
</dbReference>
<comment type="similarity">
    <text evidence="1">Belongs to the peptidase M32 family.</text>
</comment>
<dbReference type="PRINTS" id="PR00998">
    <property type="entry name" value="CRBOXYPTASET"/>
</dbReference>
<keyword evidence="1" id="KW-0479">Metal-binding</keyword>
<comment type="function">
    <text evidence="1">Broad specificity carboxypetidase that releases amino acids sequentially from the C-terminus, including neutral, aromatic, polar and basic residues.</text>
</comment>
<proteinExistence type="inferred from homology"/>
<dbReference type="GO" id="GO:0046872">
    <property type="term" value="F:metal ion binding"/>
    <property type="evidence" value="ECO:0007669"/>
    <property type="project" value="UniProtKB-KW"/>
</dbReference>
<dbReference type="GO" id="GO:0004181">
    <property type="term" value="F:metallocarboxypeptidase activity"/>
    <property type="evidence" value="ECO:0007669"/>
    <property type="project" value="UniProtKB-UniRule"/>
</dbReference>
<dbReference type="PROSITE" id="PS52034">
    <property type="entry name" value="PEPTIDASE_M32"/>
    <property type="match status" value="1"/>
</dbReference>
<evidence type="ECO:0000256" key="1">
    <source>
        <dbReference type="PIRNR" id="PIRNR006615"/>
    </source>
</evidence>
<protein>
    <recommendedName>
        <fullName evidence="1">Metal-dependent carboxypeptidase</fullName>
        <ecNumber evidence="1">3.4.17.19</ecNumber>
    </recommendedName>
</protein>
<accession>A0A2W5PXQ7</accession>
<dbReference type="PIRSF" id="PIRSF006615">
    <property type="entry name" value="Zn_crbxpep_Taq"/>
    <property type="match status" value="1"/>
</dbReference>
<dbReference type="SUPFAM" id="SSF55486">
    <property type="entry name" value="Metalloproteases ('zincins'), catalytic domain"/>
    <property type="match status" value="1"/>
</dbReference>
<dbReference type="EMBL" id="QFQB01000015">
    <property type="protein sequence ID" value="PZQ47253.1"/>
    <property type="molecule type" value="Genomic_DNA"/>
</dbReference>
<evidence type="ECO:0000313" key="2">
    <source>
        <dbReference type="EMBL" id="PZQ47253.1"/>
    </source>
</evidence>
<reference evidence="2 3" key="1">
    <citation type="submission" date="2017-08" db="EMBL/GenBank/DDBJ databases">
        <title>Infants hospitalized years apart are colonized by the same room-sourced microbial strains.</title>
        <authorList>
            <person name="Brooks B."/>
            <person name="Olm M.R."/>
            <person name="Firek B.A."/>
            <person name="Baker R."/>
            <person name="Thomas B.C."/>
            <person name="Morowitz M.J."/>
            <person name="Banfield J.F."/>
        </authorList>
    </citation>
    <scope>NUCLEOTIDE SEQUENCE [LARGE SCALE GENOMIC DNA]</scope>
    <source>
        <strain evidence="2">S2_005_002_R2_29</strain>
    </source>
</reference>
<name>A0A2W5PXQ7_9BACT</name>
<keyword evidence="1" id="KW-0121">Carboxypeptidase</keyword>
<sequence length="519" mass="58894">MSDQPQLKTVGEPAAGYSDLKYYFANLNTLFSIRGTLAVDMMTAMPTGALQRRLHDISAITKRIYAETTTGAVTKLLEQVEAEAKAHPENWNKWDLANLEEMRRIHSHFSALPPELYIASVQVAAEGRKRHAAAQSNDWKETQTYVSQVVDLYRKIASLKQKKFNADSPYKAMLIGYASDISIPEMDSLYDSLLEPLRNLRDRALEKQKSQPAPLPLEGDFTRGDQMWLNKTILEMMGFDFARGSLQVSSLSPMSGGTPEDTRILVRCGDTDSFLDSMEDTLYQGASGLYLQNLPAEWASQPVGRDLGSLMMNAQSTLYETILGRTPQFFEFIAVRAEGVFRQFRNKSFEPENLYRLKKVITPSAKRNEADELTKIFHDMMRYRIERDLINGDLEVADLPKRWNEDSQKYLGITPKDPSEGPLQNPDWFTGRFGFIPTNTLSHIIAATLHEKIYAEMPNLADMVRHGDFKPINEWLKAKIHSKGRSIGAMALIEEITGEKLSAKPLLTHLERRYLSDKR</sequence>
<organism evidence="2 3">
    <name type="scientific">Micavibrio aeruginosavorus</name>
    <dbReference type="NCBI Taxonomy" id="349221"/>
    <lineage>
        <taxon>Bacteria</taxon>
        <taxon>Pseudomonadati</taxon>
        <taxon>Bdellovibrionota</taxon>
        <taxon>Bdellovibrionia</taxon>
        <taxon>Bdellovibrionales</taxon>
        <taxon>Pseudobdellovibrionaceae</taxon>
        <taxon>Micavibrio</taxon>
    </lineage>
</organism>
<keyword evidence="1" id="KW-0378">Hydrolase</keyword>
<dbReference type="Pfam" id="PF02074">
    <property type="entry name" value="Peptidase_M32"/>
    <property type="match status" value="1"/>
</dbReference>
<dbReference type="Proteomes" id="UP000249417">
    <property type="component" value="Unassembled WGS sequence"/>
</dbReference>
<dbReference type="EC" id="3.4.17.19" evidence="1"/>
<gene>
    <name evidence="2" type="ORF">DI551_03750</name>
</gene>
<dbReference type="InterPro" id="IPR001333">
    <property type="entry name" value="Peptidase_M32_Taq"/>
</dbReference>
<dbReference type="PANTHER" id="PTHR34217">
    <property type="entry name" value="METAL-DEPENDENT CARBOXYPEPTIDASE"/>
    <property type="match status" value="1"/>
</dbReference>
<dbReference type="Gene3D" id="1.10.1370.30">
    <property type="match status" value="1"/>
</dbReference>
<keyword evidence="1" id="KW-0645">Protease</keyword>
<dbReference type="AlphaFoldDB" id="A0A2W5PXQ7"/>
<dbReference type="PANTHER" id="PTHR34217:SF1">
    <property type="entry name" value="CARBOXYPEPTIDASE 1"/>
    <property type="match status" value="1"/>
</dbReference>